<dbReference type="GO" id="GO:0005886">
    <property type="term" value="C:plasma membrane"/>
    <property type="evidence" value="ECO:0007669"/>
    <property type="project" value="UniProtKB-SubCell"/>
</dbReference>
<protein>
    <submittedName>
        <fullName evidence="8">Unannotated protein</fullName>
    </submittedName>
</protein>
<feature type="transmembrane region" description="Helical" evidence="6">
    <location>
        <begin position="142"/>
        <end position="164"/>
    </location>
</feature>
<name>A0A6J6KC02_9ZZZZ</name>
<dbReference type="InterPro" id="IPR032816">
    <property type="entry name" value="VTT_dom"/>
</dbReference>
<keyword evidence="5 6" id="KW-0472">Membrane</keyword>
<keyword evidence="2" id="KW-1003">Cell membrane</keyword>
<reference evidence="8" key="1">
    <citation type="submission" date="2020-05" db="EMBL/GenBank/DDBJ databases">
        <authorList>
            <person name="Chiriac C."/>
            <person name="Salcher M."/>
            <person name="Ghai R."/>
            <person name="Kavagutti S V."/>
        </authorList>
    </citation>
    <scope>NUCLEOTIDE SEQUENCE</scope>
</reference>
<evidence type="ECO:0000256" key="5">
    <source>
        <dbReference type="ARBA" id="ARBA00023136"/>
    </source>
</evidence>
<dbReference type="PANTHER" id="PTHR30353:SF15">
    <property type="entry name" value="INNER MEMBRANE PROTEIN YABI"/>
    <property type="match status" value="1"/>
</dbReference>
<dbReference type="PANTHER" id="PTHR30353">
    <property type="entry name" value="INNER MEMBRANE PROTEIN DEDA-RELATED"/>
    <property type="match status" value="1"/>
</dbReference>
<dbReference type="Pfam" id="PF09335">
    <property type="entry name" value="VTT_dom"/>
    <property type="match status" value="1"/>
</dbReference>
<comment type="subcellular location">
    <subcellularLocation>
        <location evidence="1">Cell membrane</location>
        <topology evidence="1">Multi-pass membrane protein</topology>
    </subcellularLocation>
</comment>
<evidence type="ECO:0000313" key="8">
    <source>
        <dbReference type="EMBL" id="CAB4646982.1"/>
    </source>
</evidence>
<feature type="domain" description="VTT" evidence="7">
    <location>
        <begin position="38"/>
        <end position="162"/>
    </location>
</feature>
<gene>
    <name evidence="8" type="ORF">UFOPK2169_00501</name>
</gene>
<feature type="transmembrane region" description="Helical" evidence="6">
    <location>
        <begin position="58"/>
        <end position="83"/>
    </location>
</feature>
<sequence>MLDFVNSIFDWLKDYSASPWFYLIIIVVAFFDSFFPVVPSETMVIIGGVSAGLGQLEWPLIALLAAAGAFLGDNFAYYIGVFFSERLQQRYNKSNKGRQRLRWAQHQIENRGGNLLITARFIPGGRTIVTLSCGITGQSRRWFLKWSAIAAVIWGLYATLLGFIGGKSFQDNHTKAFITAFSIAIVATVIVEIVRHFRTRHSTPD</sequence>
<keyword evidence="4 6" id="KW-1133">Transmembrane helix</keyword>
<organism evidence="8">
    <name type="scientific">freshwater metagenome</name>
    <dbReference type="NCBI Taxonomy" id="449393"/>
    <lineage>
        <taxon>unclassified sequences</taxon>
        <taxon>metagenomes</taxon>
        <taxon>ecological metagenomes</taxon>
    </lineage>
</organism>
<feature type="transmembrane region" description="Helical" evidence="6">
    <location>
        <begin position="20"/>
        <end position="38"/>
    </location>
</feature>
<proteinExistence type="predicted"/>
<dbReference type="EMBL" id="CAEZWE010000013">
    <property type="protein sequence ID" value="CAB4646982.1"/>
    <property type="molecule type" value="Genomic_DNA"/>
</dbReference>
<evidence type="ECO:0000256" key="2">
    <source>
        <dbReference type="ARBA" id="ARBA00022475"/>
    </source>
</evidence>
<dbReference type="InterPro" id="IPR032818">
    <property type="entry name" value="DedA-like"/>
</dbReference>
<keyword evidence="3 6" id="KW-0812">Transmembrane</keyword>
<evidence type="ECO:0000259" key="7">
    <source>
        <dbReference type="Pfam" id="PF09335"/>
    </source>
</evidence>
<accession>A0A6J6KC02</accession>
<evidence type="ECO:0000256" key="4">
    <source>
        <dbReference type="ARBA" id="ARBA00022989"/>
    </source>
</evidence>
<dbReference type="AlphaFoldDB" id="A0A6J6KC02"/>
<evidence type="ECO:0000256" key="1">
    <source>
        <dbReference type="ARBA" id="ARBA00004651"/>
    </source>
</evidence>
<feature type="transmembrane region" description="Helical" evidence="6">
    <location>
        <begin position="176"/>
        <end position="194"/>
    </location>
</feature>
<evidence type="ECO:0000256" key="6">
    <source>
        <dbReference type="SAM" id="Phobius"/>
    </source>
</evidence>
<evidence type="ECO:0000256" key="3">
    <source>
        <dbReference type="ARBA" id="ARBA00022692"/>
    </source>
</evidence>